<evidence type="ECO:0000313" key="1">
    <source>
        <dbReference type="EMBL" id="QQP41820.1"/>
    </source>
</evidence>
<protein>
    <submittedName>
        <fullName evidence="1">Uncharacterized protein</fullName>
    </submittedName>
</protein>
<organism evidence="1 2">
    <name type="scientific">Caligus rogercresseyi</name>
    <name type="common">Sea louse</name>
    <dbReference type="NCBI Taxonomy" id="217165"/>
    <lineage>
        <taxon>Eukaryota</taxon>
        <taxon>Metazoa</taxon>
        <taxon>Ecdysozoa</taxon>
        <taxon>Arthropoda</taxon>
        <taxon>Crustacea</taxon>
        <taxon>Multicrustacea</taxon>
        <taxon>Hexanauplia</taxon>
        <taxon>Copepoda</taxon>
        <taxon>Siphonostomatoida</taxon>
        <taxon>Caligidae</taxon>
        <taxon>Caligus</taxon>
    </lineage>
</organism>
<dbReference type="Proteomes" id="UP000595437">
    <property type="component" value="Chromosome 11"/>
</dbReference>
<proteinExistence type="predicted"/>
<name>A0A7T8H2I4_CALRO</name>
<accession>A0A7T8H2I4</accession>
<gene>
    <name evidence="1" type="ORF">FKW44_016295</name>
</gene>
<keyword evidence="2" id="KW-1185">Reference proteome</keyword>
<evidence type="ECO:0000313" key="2">
    <source>
        <dbReference type="Proteomes" id="UP000595437"/>
    </source>
</evidence>
<dbReference type="SUPFAM" id="SSF51998">
    <property type="entry name" value="PFL-like glycyl radical enzymes"/>
    <property type="match status" value="1"/>
</dbReference>
<dbReference type="EMBL" id="CP045900">
    <property type="protein sequence ID" value="QQP41820.1"/>
    <property type="molecule type" value="Genomic_DNA"/>
</dbReference>
<dbReference type="Gene3D" id="3.20.70.20">
    <property type="match status" value="1"/>
</dbReference>
<dbReference type="AlphaFoldDB" id="A0A7T8H2I4"/>
<reference evidence="2" key="1">
    <citation type="submission" date="2021-01" db="EMBL/GenBank/DDBJ databases">
        <title>Caligus Genome Assembly.</title>
        <authorList>
            <person name="Gallardo-Escarate C."/>
        </authorList>
    </citation>
    <scope>NUCLEOTIDE SEQUENCE [LARGE SCALE GENOMIC DNA]</scope>
</reference>
<sequence>MRCDHPDIEGFHYGQSDAARLRMFNVSVGLITDDFMEAVKADGPWDLKFQRQCLSYGSGAGAVEQDHAVDL</sequence>